<protein>
    <submittedName>
        <fullName evidence="1">Uncharacterized protein</fullName>
    </submittedName>
</protein>
<dbReference type="EMBL" id="MRCC01000043">
    <property type="protein sequence ID" value="OKH20378.1"/>
    <property type="molecule type" value="Genomic_DNA"/>
</dbReference>
<gene>
    <name evidence="1" type="ORF">NIES1031_23085</name>
</gene>
<dbReference type="STRING" id="247279.NIES1031_23085"/>
<evidence type="ECO:0000313" key="1">
    <source>
        <dbReference type="EMBL" id="OKH20378.1"/>
    </source>
</evidence>
<proteinExistence type="predicted"/>
<name>A0A1U7HA09_9CHRO</name>
<dbReference type="Proteomes" id="UP000185984">
    <property type="component" value="Unassembled WGS sequence"/>
</dbReference>
<comment type="caution">
    <text evidence="1">The sequence shown here is derived from an EMBL/GenBank/DDBJ whole genome shotgun (WGS) entry which is preliminary data.</text>
</comment>
<sequence>MSIIVLANAKAFAHPTLKNLIQRKFERATVEIPFIEGTKLKYNMDLTQVKRELANSRIHDP</sequence>
<organism evidence="1 2">
    <name type="scientific">Chroogloeocystis siderophila 5.2 s.c.1</name>
    <dbReference type="NCBI Taxonomy" id="247279"/>
    <lineage>
        <taxon>Bacteria</taxon>
        <taxon>Bacillati</taxon>
        <taxon>Cyanobacteriota</taxon>
        <taxon>Cyanophyceae</taxon>
        <taxon>Oscillatoriophycideae</taxon>
        <taxon>Chroococcales</taxon>
        <taxon>Chroococcaceae</taxon>
        <taxon>Chroogloeocystis</taxon>
    </lineage>
</organism>
<evidence type="ECO:0000313" key="2">
    <source>
        <dbReference type="Proteomes" id="UP000185984"/>
    </source>
</evidence>
<accession>A0A1U7HA09</accession>
<reference evidence="1 2" key="1">
    <citation type="submission" date="2016-11" db="EMBL/GenBank/DDBJ databases">
        <title>Draft Genome Sequences of Nine Cyanobacterial Strains from Diverse Habitats.</title>
        <authorList>
            <person name="Zhu T."/>
            <person name="Hou S."/>
            <person name="Lu X."/>
            <person name="Hess W.R."/>
        </authorList>
    </citation>
    <scope>NUCLEOTIDE SEQUENCE [LARGE SCALE GENOMIC DNA]</scope>
    <source>
        <strain evidence="1 2">5.2 s.c.1</strain>
    </source>
</reference>
<dbReference type="AlphaFoldDB" id="A0A1U7HA09"/>
<keyword evidence="2" id="KW-1185">Reference proteome</keyword>